<gene>
    <name evidence="2" type="ORF">KDN34_02540</name>
</gene>
<protein>
    <submittedName>
        <fullName evidence="2">Uncharacterized protein</fullName>
    </submittedName>
</protein>
<accession>A0ABX7YUA0</accession>
<evidence type="ECO:0000256" key="1">
    <source>
        <dbReference type="SAM" id="SignalP"/>
    </source>
</evidence>
<dbReference type="EMBL" id="CP073587">
    <property type="protein sequence ID" value="QUN06363.1"/>
    <property type="molecule type" value="Genomic_DNA"/>
</dbReference>
<organism evidence="2 3">
    <name type="scientific">Shewanella yunxiaonensis</name>
    <dbReference type="NCBI Taxonomy" id="2829809"/>
    <lineage>
        <taxon>Bacteria</taxon>
        <taxon>Pseudomonadati</taxon>
        <taxon>Pseudomonadota</taxon>
        <taxon>Gammaproteobacteria</taxon>
        <taxon>Alteromonadales</taxon>
        <taxon>Shewanellaceae</taxon>
        <taxon>Shewanella</taxon>
    </lineage>
</organism>
<reference evidence="2 3" key="1">
    <citation type="submission" date="2021-04" db="EMBL/GenBank/DDBJ databases">
        <title>Novel species identification of genus Shewanella.</title>
        <authorList>
            <person name="Liu G."/>
        </authorList>
    </citation>
    <scope>NUCLEOTIDE SEQUENCE [LARGE SCALE GENOMIC DNA]</scope>
    <source>
        <strain evidence="2 3">FJAT-54481</strain>
    </source>
</reference>
<sequence>MKKLLVVAIVFCAVQVQAETLKGGYGACLTEELFDQLSQAAVKKDEQGWQYLLNNGCIITKSGIQVSVLDTTWTGKAKVRAYVGDQAVVLWTNVENIQR</sequence>
<feature type="chain" id="PRO_5046012788" evidence="1">
    <location>
        <begin position="19"/>
        <end position="99"/>
    </location>
</feature>
<proteinExistence type="predicted"/>
<dbReference type="RefSeq" id="WP_212595377.1">
    <property type="nucleotide sequence ID" value="NZ_CP073587.1"/>
</dbReference>
<name>A0ABX7YUA0_9GAMM</name>
<evidence type="ECO:0000313" key="2">
    <source>
        <dbReference type="EMBL" id="QUN06363.1"/>
    </source>
</evidence>
<feature type="signal peptide" evidence="1">
    <location>
        <begin position="1"/>
        <end position="18"/>
    </location>
</feature>
<keyword evidence="3" id="KW-1185">Reference proteome</keyword>
<keyword evidence="1" id="KW-0732">Signal</keyword>
<dbReference type="Proteomes" id="UP000679575">
    <property type="component" value="Chromosome"/>
</dbReference>
<evidence type="ECO:0000313" key="3">
    <source>
        <dbReference type="Proteomes" id="UP000679575"/>
    </source>
</evidence>